<gene>
    <name evidence="20" type="primary">LOC106076724</name>
</gene>
<dbReference type="RefSeq" id="XP_055888401.1">
    <property type="nucleotide sequence ID" value="XM_056032426.1"/>
</dbReference>
<evidence type="ECO:0000256" key="13">
    <source>
        <dbReference type="ARBA" id="ARBA00076026"/>
    </source>
</evidence>
<evidence type="ECO:0000256" key="10">
    <source>
        <dbReference type="ARBA" id="ARBA00052552"/>
    </source>
</evidence>
<accession>A0A9W3AMD3</accession>
<dbReference type="Proteomes" id="UP001165740">
    <property type="component" value="Chromosome 6"/>
</dbReference>
<comment type="catalytic activity">
    <reaction evidence="8">
        <text>(2S)-2-methylbutanoyl-CoA + oxidized [electron-transfer flavoprotein] + H(+) = (2E)-2-methylbut-2-enoyl-CoA + reduced [electron-transfer flavoprotein]</text>
        <dbReference type="Rhea" id="RHEA:48256"/>
        <dbReference type="Rhea" id="RHEA-COMP:10685"/>
        <dbReference type="Rhea" id="RHEA-COMP:10686"/>
        <dbReference type="ChEBI" id="CHEBI:15378"/>
        <dbReference type="ChEBI" id="CHEBI:57337"/>
        <dbReference type="ChEBI" id="CHEBI:57692"/>
        <dbReference type="ChEBI" id="CHEBI:58307"/>
        <dbReference type="ChEBI" id="CHEBI:88166"/>
    </reaction>
    <physiologicalReaction direction="left-to-right" evidence="8">
        <dbReference type="Rhea" id="RHEA:48257"/>
    </physiologicalReaction>
</comment>
<evidence type="ECO:0000256" key="15">
    <source>
        <dbReference type="RuleBase" id="RU362125"/>
    </source>
</evidence>
<comment type="catalytic activity">
    <reaction evidence="9">
        <text>propanoyl-CoA + oxidized [electron-transfer flavoprotein] + H(+) = acryloyl-CoA + reduced [electron-transfer flavoprotein]</text>
        <dbReference type="Rhea" id="RHEA:31287"/>
        <dbReference type="Rhea" id="RHEA-COMP:10685"/>
        <dbReference type="Rhea" id="RHEA-COMP:10686"/>
        <dbReference type="ChEBI" id="CHEBI:15378"/>
        <dbReference type="ChEBI" id="CHEBI:57367"/>
        <dbReference type="ChEBI" id="CHEBI:57392"/>
        <dbReference type="ChEBI" id="CHEBI:57692"/>
        <dbReference type="ChEBI" id="CHEBI:58307"/>
    </reaction>
    <physiologicalReaction direction="left-to-right" evidence="9">
        <dbReference type="Rhea" id="RHEA:31288"/>
    </physiologicalReaction>
</comment>
<evidence type="ECO:0000256" key="4">
    <source>
        <dbReference type="ARBA" id="ARBA00022456"/>
    </source>
</evidence>
<dbReference type="InterPro" id="IPR034178">
    <property type="entry name" value="IBD"/>
</dbReference>
<dbReference type="OrthoDB" id="10254877at2759"/>
<keyword evidence="4" id="KW-0101">Branched-chain amino acid catabolism</keyword>
<evidence type="ECO:0000259" key="16">
    <source>
        <dbReference type="Pfam" id="PF00441"/>
    </source>
</evidence>
<dbReference type="InterPro" id="IPR009075">
    <property type="entry name" value="AcylCo_DH/oxidase_C"/>
</dbReference>
<dbReference type="InterPro" id="IPR013786">
    <property type="entry name" value="AcylCoA_DH/ox_N"/>
</dbReference>
<keyword evidence="6 15" id="KW-0274">FAD</keyword>
<comment type="cofactor">
    <cofactor evidence="1 15">
        <name>FAD</name>
        <dbReference type="ChEBI" id="CHEBI:57692"/>
    </cofactor>
</comment>
<dbReference type="SUPFAM" id="SSF56645">
    <property type="entry name" value="Acyl-CoA dehydrogenase NM domain-like"/>
    <property type="match status" value="1"/>
</dbReference>
<dbReference type="FunFam" id="1.20.140.10:FF:000001">
    <property type="entry name" value="Acyl-CoA dehydrogenase"/>
    <property type="match status" value="1"/>
</dbReference>
<evidence type="ECO:0000256" key="3">
    <source>
        <dbReference type="ARBA" id="ARBA00009347"/>
    </source>
</evidence>
<dbReference type="Gene3D" id="1.20.140.10">
    <property type="entry name" value="Butyryl-CoA Dehydrogenase, subunit A, domain 3"/>
    <property type="match status" value="1"/>
</dbReference>
<proteinExistence type="inferred from homology"/>
<dbReference type="InterPro" id="IPR037069">
    <property type="entry name" value="AcylCoA_DH/ox_N_sf"/>
</dbReference>
<name>A0A9W3AMD3_BIOGL</name>
<keyword evidence="19" id="KW-1185">Reference proteome</keyword>
<dbReference type="PROSITE" id="PS00072">
    <property type="entry name" value="ACYL_COA_DH_1"/>
    <property type="match status" value="1"/>
</dbReference>
<dbReference type="GeneID" id="106076724"/>
<feature type="active site" description="Proton acceptor" evidence="14">
    <location>
        <position position="447"/>
    </location>
</feature>
<dbReference type="PANTHER" id="PTHR43831:SF1">
    <property type="entry name" value="ISOBUTYRYL-COA DEHYDROGENASE, MITOCHONDRIAL"/>
    <property type="match status" value="1"/>
</dbReference>
<dbReference type="GO" id="GO:0006629">
    <property type="term" value="P:lipid metabolic process"/>
    <property type="evidence" value="ECO:0007669"/>
    <property type="project" value="InterPro"/>
</dbReference>
<dbReference type="InterPro" id="IPR009100">
    <property type="entry name" value="AcylCoA_DH/oxidase_NM_dom_sf"/>
</dbReference>
<evidence type="ECO:0000256" key="9">
    <source>
        <dbReference type="ARBA" id="ARBA00050268"/>
    </source>
</evidence>
<comment type="catalytic activity">
    <reaction evidence="10">
        <text>2-methylpropanoyl-CoA + oxidized [electron-transfer flavoprotein] + H(+) = 2-methylpropenoyl-CoA + reduced [electron-transfer flavoprotein]</text>
        <dbReference type="Rhea" id="RHEA:44180"/>
        <dbReference type="Rhea" id="RHEA-COMP:10685"/>
        <dbReference type="Rhea" id="RHEA-COMP:10686"/>
        <dbReference type="ChEBI" id="CHEBI:15378"/>
        <dbReference type="ChEBI" id="CHEBI:57338"/>
        <dbReference type="ChEBI" id="CHEBI:57692"/>
        <dbReference type="ChEBI" id="CHEBI:58307"/>
        <dbReference type="ChEBI" id="CHEBI:62500"/>
        <dbReference type="EC" id="1.3.8.5"/>
    </reaction>
    <physiologicalReaction direction="left-to-right" evidence="10">
        <dbReference type="Rhea" id="RHEA:44181"/>
    </physiologicalReaction>
</comment>
<dbReference type="AlphaFoldDB" id="A0A9W3AMD3"/>
<dbReference type="FunFam" id="2.40.110.10:FF:000001">
    <property type="entry name" value="Acyl-CoA dehydrogenase, mitochondrial"/>
    <property type="match status" value="1"/>
</dbReference>
<evidence type="ECO:0000256" key="2">
    <source>
        <dbReference type="ARBA" id="ARBA00005109"/>
    </source>
</evidence>
<evidence type="ECO:0000256" key="5">
    <source>
        <dbReference type="ARBA" id="ARBA00022630"/>
    </source>
</evidence>
<protein>
    <recommendedName>
        <fullName evidence="12">Isobutyryl-CoA dehydrogenase, mitochondrial</fullName>
    </recommendedName>
    <alternativeName>
        <fullName evidence="13">Acyl-CoA dehydrogenase family member 8</fullName>
    </alternativeName>
</protein>
<dbReference type="InterPro" id="IPR036250">
    <property type="entry name" value="AcylCo_DH-like_C"/>
</dbReference>
<dbReference type="GO" id="GO:0003853">
    <property type="term" value="F:short-chain 2-methyl fatty acyl-CoA dehydrogenase activity"/>
    <property type="evidence" value="ECO:0007669"/>
    <property type="project" value="UniProtKB-EC"/>
</dbReference>
<dbReference type="Gene3D" id="2.40.110.10">
    <property type="entry name" value="Butyryl-CoA Dehydrogenase, subunit A, domain 2"/>
    <property type="match status" value="1"/>
</dbReference>
<evidence type="ECO:0000256" key="12">
    <source>
        <dbReference type="ARBA" id="ARBA00071686"/>
    </source>
</evidence>
<reference evidence="20" key="1">
    <citation type="submission" date="2025-08" db="UniProtKB">
        <authorList>
            <consortium name="RefSeq"/>
        </authorList>
    </citation>
    <scope>IDENTIFICATION</scope>
</reference>
<evidence type="ECO:0000259" key="18">
    <source>
        <dbReference type="Pfam" id="PF02771"/>
    </source>
</evidence>
<dbReference type="InterPro" id="IPR046373">
    <property type="entry name" value="Acyl-CoA_Oxase/DH_mid-dom_sf"/>
</dbReference>
<keyword evidence="7 15" id="KW-0560">Oxidoreductase</keyword>
<evidence type="ECO:0000256" key="6">
    <source>
        <dbReference type="ARBA" id="ARBA00022827"/>
    </source>
</evidence>
<comment type="pathway">
    <text evidence="2">Amino-acid degradation; L-valine degradation.</text>
</comment>
<evidence type="ECO:0000313" key="20">
    <source>
        <dbReference type="RefSeq" id="XP_055888401.1"/>
    </source>
</evidence>
<evidence type="ECO:0000256" key="1">
    <source>
        <dbReference type="ARBA" id="ARBA00001974"/>
    </source>
</evidence>
<dbReference type="Gene3D" id="1.10.540.10">
    <property type="entry name" value="Acyl-CoA dehydrogenase/oxidase, N-terminal domain"/>
    <property type="match status" value="1"/>
</dbReference>
<dbReference type="CDD" id="cd01162">
    <property type="entry name" value="IBD"/>
    <property type="match status" value="1"/>
</dbReference>
<dbReference type="Pfam" id="PF02771">
    <property type="entry name" value="Acyl-CoA_dh_N"/>
    <property type="match status" value="1"/>
</dbReference>
<dbReference type="InterPro" id="IPR052547">
    <property type="entry name" value="Mito_Isobutyryl-CoADH"/>
</dbReference>
<evidence type="ECO:0000256" key="14">
    <source>
        <dbReference type="PIRSR" id="PIRSR634178-1"/>
    </source>
</evidence>
<dbReference type="PANTHER" id="PTHR43831">
    <property type="entry name" value="ISOBUTYRYL-COA DEHYDROGENASE"/>
    <property type="match status" value="1"/>
</dbReference>
<sequence length="465" mass="50831">MLNSRKKKPADCNLSQTMMSGTEEGKMICAHQYYSASKPRIGTFATDSMALFLRPLHICKNAVKNISHYLPICHRRDILTGSCIDISHGLDEEQLQIQKVALDFAKNELAPNMQKWDEEETFPVEALRKAAALGFGAVYCKEKFGGTGLSRLDASVICEALATGCCSTTAYISIHNMCAWMIDEFGNDDIRQKWIPHLATMEKMASYCLTEPGAGSDAASLTTSAKKSGSDFVINGAKAFISGAGKSDVYVVMCRTGGGGAKGISCILVEKGTPGLSFGKKEKKVGWNTHPACIVSFDDCHVPQSNLIGEEGQGFTIAMKGLNGGRLNVASSSLGAAHASIEKARDHLKVRKQFGKTLENFQYLQFRLAEMATQLLASRLIVRNAARALDNSDPSSVALCSMAKLFATEECFKICNDALQMFGGYGYLKDYPVQQYMRDTRVHCILEGTNEIMRLLVSRDLLTDR</sequence>
<keyword evidence="5 15" id="KW-0285">Flavoprotein</keyword>
<dbReference type="Pfam" id="PF02770">
    <property type="entry name" value="Acyl-CoA_dh_M"/>
    <property type="match status" value="1"/>
</dbReference>
<evidence type="ECO:0000313" key="19">
    <source>
        <dbReference type="Proteomes" id="UP001165740"/>
    </source>
</evidence>
<dbReference type="GO" id="GO:0050660">
    <property type="term" value="F:flavin adenine dinucleotide binding"/>
    <property type="evidence" value="ECO:0007669"/>
    <property type="project" value="InterPro"/>
</dbReference>
<comment type="similarity">
    <text evidence="3 15">Belongs to the acyl-CoA dehydrogenase family.</text>
</comment>
<evidence type="ECO:0000256" key="8">
    <source>
        <dbReference type="ARBA" id="ARBA00049552"/>
    </source>
</evidence>
<dbReference type="InterPro" id="IPR006089">
    <property type="entry name" value="Acyl-CoA_DH_CS"/>
</dbReference>
<organism evidence="19 20">
    <name type="scientific">Biomphalaria glabrata</name>
    <name type="common">Bloodfluke planorb</name>
    <name type="synonym">Freshwater snail</name>
    <dbReference type="NCBI Taxonomy" id="6526"/>
    <lineage>
        <taxon>Eukaryota</taxon>
        <taxon>Metazoa</taxon>
        <taxon>Spiralia</taxon>
        <taxon>Lophotrochozoa</taxon>
        <taxon>Mollusca</taxon>
        <taxon>Gastropoda</taxon>
        <taxon>Heterobranchia</taxon>
        <taxon>Euthyneura</taxon>
        <taxon>Panpulmonata</taxon>
        <taxon>Hygrophila</taxon>
        <taxon>Lymnaeoidea</taxon>
        <taxon>Planorbidae</taxon>
        <taxon>Biomphalaria</taxon>
    </lineage>
</organism>
<dbReference type="OMA" id="NMATWML"/>
<feature type="domain" description="Acyl-CoA dehydrogenase/oxidase N-terminal" evidence="18">
    <location>
        <begin position="92"/>
        <end position="202"/>
    </location>
</feature>
<dbReference type="GO" id="GO:0005739">
    <property type="term" value="C:mitochondrion"/>
    <property type="evidence" value="ECO:0007669"/>
    <property type="project" value="TreeGrafter"/>
</dbReference>
<comment type="function">
    <text evidence="11">Isobutyryl-CoA dehydrogenase which catalyzes the conversion of 2-methylpropanoyl-CoA to (2E)-2-methylpropenoyl-CoA in the valine catabolic pathway. To a lesser extent, also able to catalyze the oxidation of (2S)-2-methylbutanoyl-CoA.</text>
</comment>
<feature type="domain" description="Acyl-CoA dehydrogenase/oxidase C-terminal" evidence="16">
    <location>
        <begin position="312"/>
        <end position="461"/>
    </location>
</feature>
<evidence type="ECO:0000256" key="11">
    <source>
        <dbReference type="ARBA" id="ARBA00055070"/>
    </source>
</evidence>
<dbReference type="InterPro" id="IPR006091">
    <property type="entry name" value="Acyl-CoA_Oxase/DH_mid-dom"/>
</dbReference>
<evidence type="ECO:0000259" key="17">
    <source>
        <dbReference type="Pfam" id="PF02770"/>
    </source>
</evidence>
<dbReference type="Pfam" id="PF00441">
    <property type="entry name" value="Acyl-CoA_dh_1"/>
    <property type="match status" value="1"/>
</dbReference>
<dbReference type="GO" id="GO:0009083">
    <property type="term" value="P:branched-chain amino acid catabolic process"/>
    <property type="evidence" value="ECO:0007669"/>
    <property type="project" value="UniProtKB-KW"/>
</dbReference>
<dbReference type="SUPFAM" id="SSF47203">
    <property type="entry name" value="Acyl-CoA dehydrogenase C-terminal domain-like"/>
    <property type="match status" value="1"/>
</dbReference>
<evidence type="ECO:0000256" key="7">
    <source>
        <dbReference type="ARBA" id="ARBA00023002"/>
    </source>
</evidence>
<feature type="domain" description="Acyl-CoA oxidase/dehydrogenase middle" evidence="17">
    <location>
        <begin position="207"/>
        <end position="300"/>
    </location>
</feature>